<feature type="region of interest" description="Disordered" evidence="1">
    <location>
        <begin position="1"/>
        <end position="23"/>
    </location>
</feature>
<dbReference type="AlphaFoldDB" id="A0A5D4XRR0"/>
<dbReference type="Proteomes" id="UP000324973">
    <property type="component" value="Unassembled WGS sequence"/>
</dbReference>
<dbReference type="EMBL" id="VTFT01000001">
    <property type="protein sequence ID" value="TYT26754.1"/>
    <property type="molecule type" value="Genomic_DNA"/>
</dbReference>
<accession>A0A5D4XRR0</accession>
<dbReference type="OrthoDB" id="6025454at2"/>
<proteinExistence type="predicted"/>
<organism evidence="2 3">
    <name type="scientific">Luteimonas viscosa</name>
    <dbReference type="NCBI Taxonomy" id="1132694"/>
    <lineage>
        <taxon>Bacteria</taxon>
        <taxon>Pseudomonadati</taxon>
        <taxon>Pseudomonadota</taxon>
        <taxon>Gammaproteobacteria</taxon>
        <taxon>Lysobacterales</taxon>
        <taxon>Lysobacteraceae</taxon>
        <taxon>Luteimonas</taxon>
    </lineage>
</organism>
<reference evidence="2 3" key="1">
    <citation type="submission" date="2019-08" db="EMBL/GenBank/DDBJ databases">
        <title>Luteimonas viscosus sp. nov., isolated from soil of a sunflower field.</title>
        <authorList>
            <person name="Jianli Z."/>
            <person name="Ying Z."/>
        </authorList>
    </citation>
    <scope>NUCLEOTIDE SEQUENCE [LARGE SCALE GENOMIC DNA]</scope>
    <source>
        <strain evidence="2 3">XBU10</strain>
    </source>
</reference>
<protein>
    <submittedName>
        <fullName evidence="2">Uncharacterized protein</fullName>
    </submittedName>
</protein>
<name>A0A5D4XRR0_9GAMM</name>
<evidence type="ECO:0000313" key="2">
    <source>
        <dbReference type="EMBL" id="TYT26754.1"/>
    </source>
</evidence>
<sequence>MSTIGSTPPGLGTTGFDPAGGQVSFDEARQQGLLRTDVGAPVPEAAPAPLVDSGETLLNLSAWGDAGAPRMLPRSDALASQLSQLDRAEAANTAVDGILSAL</sequence>
<evidence type="ECO:0000313" key="3">
    <source>
        <dbReference type="Proteomes" id="UP000324973"/>
    </source>
</evidence>
<gene>
    <name evidence="2" type="ORF">FZO89_11070</name>
</gene>
<keyword evidence="3" id="KW-1185">Reference proteome</keyword>
<comment type="caution">
    <text evidence="2">The sequence shown here is derived from an EMBL/GenBank/DDBJ whole genome shotgun (WGS) entry which is preliminary data.</text>
</comment>
<dbReference type="RefSeq" id="WP_149103308.1">
    <property type="nucleotide sequence ID" value="NZ_VTFT01000001.1"/>
</dbReference>
<evidence type="ECO:0000256" key="1">
    <source>
        <dbReference type="SAM" id="MobiDB-lite"/>
    </source>
</evidence>